<dbReference type="Pfam" id="PF00450">
    <property type="entry name" value="Peptidase_S10"/>
    <property type="match status" value="1"/>
</dbReference>
<dbReference type="PANTHER" id="PTHR11802">
    <property type="entry name" value="SERINE PROTEASE FAMILY S10 SERINE CARBOXYPEPTIDASE"/>
    <property type="match status" value="1"/>
</dbReference>
<evidence type="ECO:0000256" key="5">
    <source>
        <dbReference type="ARBA" id="ARBA00022801"/>
    </source>
</evidence>
<keyword evidence="5 7" id="KW-0378">Hydrolase</keyword>
<dbReference type="GO" id="GO:0004185">
    <property type="term" value="F:serine-type carboxypeptidase activity"/>
    <property type="evidence" value="ECO:0007669"/>
    <property type="project" value="InterPro"/>
</dbReference>
<accession>A0AA39XN08</accession>
<evidence type="ECO:0000256" key="3">
    <source>
        <dbReference type="ARBA" id="ARBA00022670"/>
    </source>
</evidence>
<keyword evidence="8" id="KW-1185">Reference proteome</keyword>
<evidence type="ECO:0000256" key="6">
    <source>
        <dbReference type="ARBA" id="ARBA00023180"/>
    </source>
</evidence>
<dbReference type="EMBL" id="JAULSR010000001">
    <property type="protein sequence ID" value="KAK0637033.1"/>
    <property type="molecule type" value="Genomic_DNA"/>
</dbReference>
<evidence type="ECO:0000256" key="1">
    <source>
        <dbReference type="ARBA" id="ARBA00009431"/>
    </source>
</evidence>
<name>A0AA39XN08_9PEZI</name>
<reference evidence="7" key="1">
    <citation type="submission" date="2023-06" db="EMBL/GenBank/DDBJ databases">
        <title>Genome-scale phylogeny and comparative genomics of the fungal order Sordariales.</title>
        <authorList>
            <consortium name="Lawrence Berkeley National Laboratory"/>
            <person name="Hensen N."/>
            <person name="Bonometti L."/>
            <person name="Westerberg I."/>
            <person name="Brannstrom I.O."/>
            <person name="Guillou S."/>
            <person name="Cros-Aarteil S."/>
            <person name="Calhoun S."/>
            <person name="Haridas S."/>
            <person name="Kuo A."/>
            <person name="Mondo S."/>
            <person name="Pangilinan J."/>
            <person name="Riley R."/>
            <person name="LaButti K."/>
            <person name="Andreopoulos B."/>
            <person name="Lipzen A."/>
            <person name="Chen C."/>
            <person name="Yanf M."/>
            <person name="Daum C."/>
            <person name="Ng V."/>
            <person name="Clum A."/>
            <person name="Steindorff A."/>
            <person name="Ohm R."/>
            <person name="Martin F."/>
            <person name="Silar P."/>
            <person name="Natvig D."/>
            <person name="Lalanne C."/>
            <person name="Gautier V."/>
            <person name="Ament-velasquez S.L."/>
            <person name="Kruys A."/>
            <person name="Hutchinson M.I."/>
            <person name="Powell A.J."/>
            <person name="Barry K."/>
            <person name="Miller A.N."/>
            <person name="Grigoriev I.V."/>
            <person name="Debuchy R."/>
            <person name="Gladieux P."/>
            <person name="Thoren M.H."/>
            <person name="Johannesson H."/>
        </authorList>
    </citation>
    <scope>NUCLEOTIDE SEQUENCE</scope>
    <source>
        <strain evidence="7">SMH3391-2</strain>
    </source>
</reference>
<dbReference type="Proteomes" id="UP001174934">
    <property type="component" value="Unassembled WGS sequence"/>
</dbReference>
<keyword evidence="4" id="KW-0732">Signal</keyword>
<dbReference type="InterPro" id="IPR029058">
    <property type="entry name" value="AB_hydrolase_fold"/>
</dbReference>
<dbReference type="Gene3D" id="3.40.50.1820">
    <property type="entry name" value="alpha/beta hydrolase"/>
    <property type="match status" value="1"/>
</dbReference>
<dbReference type="InterPro" id="IPR001563">
    <property type="entry name" value="Peptidase_S10"/>
</dbReference>
<sequence length="175" mass="19129">MSSSTEREFSFCKKGRGVKAYSGFVNLPPAPGLTYNQSIFFWYFKSEKDTANIPTTIYLPGGPGTSFLDSFSGFPCIVNADSNSTTPNPWSWNNEVNMLYIDQPVQTGYSNTDAQDGLMNLITQEFTPGASLDGIEGNATALPGRLSSQNPADTANKTAQAVQSLWRFAQAWLQE</sequence>
<protein>
    <submittedName>
        <fullName evidence="7">Alpha/Beta hydrolase protein</fullName>
    </submittedName>
</protein>
<evidence type="ECO:0000256" key="2">
    <source>
        <dbReference type="ARBA" id="ARBA00022645"/>
    </source>
</evidence>
<evidence type="ECO:0000256" key="4">
    <source>
        <dbReference type="ARBA" id="ARBA00022729"/>
    </source>
</evidence>
<comment type="caution">
    <text evidence="7">The sequence shown here is derived from an EMBL/GenBank/DDBJ whole genome shotgun (WGS) entry which is preliminary data.</text>
</comment>
<dbReference type="GO" id="GO:0006508">
    <property type="term" value="P:proteolysis"/>
    <property type="evidence" value="ECO:0007669"/>
    <property type="project" value="UniProtKB-KW"/>
</dbReference>
<keyword evidence="2" id="KW-0121">Carboxypeptidase</keyword>
<evidence type="ECO:0000313" key="8">
    <source>
        <dbReference type="Proteomes" id="UP001174934"/>
    </source>
</evidence>
<dbReference type="AlphaFoldDB" id="A0AA39XN08"/>
<evidence type="ECO:0000313" key="7">
    <source>
        <dbReference type="EMBL" id="KAK0637033.1"/>
    </source>
</evidence>
<proteinExistence type="inferred from homology"/>
<organism evidence="7 8">
    <name type="scientific">Bombardia bombarda</name>
    <dbReference type="NCBI Taxonomy" id="252184"/>
    <lineage>
        <taxon>Eukaryota</taxon>
        <taxon>Fungi</taxon>
        <taxon>Dikarya</taxon>
        <taxon>Ascomycota</taxon>
        <taxon>Pezizomycotina</taxon>
        <taxon>Sordariomycetes</taxon>
        <taxon>Sordariomycetidae</taxon>
        <taxon>Sordariales</taxon>
        <taxon>Lasiosphaeriaceae</taxon>
        <taxon>Bombardia</taxon>
    </lineage>
</organism>
<dbReference type="SUPFAM" id="SSF53474">
    <property type="entry name" value="alpha/beta-Hydrolases"/>
    <property type="match status" value="1"/>
</dbReference>
<comment type="similarity">
    <text evidence="1">Belongs to the peptidase S10 family.</text>
</comment>
<keyword evidence="3" id="KW-0645">Protease</keyword>
<dbReference type="GO" id="GO:0000324">
    <property type="term" value="C:fungal-type vacuole"/>
    <property type="evidence" value="ECO:0007669"/>
    <property type="project" value="TreeGrafter"/>
</dbReference>
<gene>
    <name evidence="7" type="ORF">B0T17DRAFT_504415</name>
</gene>
<dbReference type="PANTHER" id="PTHR11802:SF189">
    <property type="entry name" value="CARBOXYPEPTIDASE"/>
    <property type="match status" value="1"/>
</dbReference>
<keyword evidence="6" id="KW-0325">Glycoprotein</keyword>